<evidence type="ECO:0000259" key="3">
    <source>
        <dbReference type="PROSITE" id="PS51140"/>
    </source>
</evidence>
<evidence type="ECO:0000256" key="2">
    <source>
        <dbReference type="SAM" id="MobiDB-lite"/>
    </source>
</evidence>
<comment type="caution">
    <text evidence="4">The sequence shown here is derived from an EMBL/GenBank/DDBJ whole genome shotgun (WGS) entry which is preliminary data.</text>
</comment>
<feature type="compositionally biased region" description="Basic and acidic residues" evidence="2">
    <location>
        <begin position="363"/>
        <end position="374"/>
    </location>
</feature>
<proteinExistence type="predicted"/>
<dbReference type="SUPFAM" id="SSF46934">
    <property type="entry name" value="UBA-like"/>
    <property type="match status" value="1"/>
</dbReference>
<dbReference type="Proteomes" id="UP000653305">
    <property type="component" value="Unassembled WGS sequence"/>
</dbReference>
<protein>
    <recommendedName>
        <fullName evidence="3">CUE domain-containing protein</fullName>
    </recommendedName>
</protein>
<evidence type="ECO:0000313" key="4">
    <source>
        <dbReference type="EMBL" id="GFP92022.1"/>
    </source>
</evidence>
<evidence type="ECO:0000256" key="1">
    <source>
        <dbReference type="SAM" id="Coils"/>
    </source>
</evidence>
<dbReference type="AlphaFoldDB" id="A0A830C1I0"/>
<feature type="region of interest" description="Disordered" evidence="2">
    <location>
        <begin position="409"/>
        <end position="439"/>
    </location>
</feature>
<feature type="region of interest" description="Disordered" evidence="2">
    <location>
        <begin position="363"/>
        <end position="389"/>
    </location>
</feature>
<accession>A0A830C1I0</accession>
<keyword evidence="5" id="KW-1185">Reference proteome</keyword>
<dbReference type="InterPro" id="IPR009060">
    <property type="entry name" value="UBA-like_sf"/>
</dbReference>
<dbReference type="GO" id="GO:0043130">
    <property type="term" value="F:ubiquitin binding"/>
    <property type="evidence" value="ECO:0007669"/>
    <property type="project" value="InterPro"/>
</dbReference>
<organism evidence="4 5">
    <name type="scientific">Phtheirospermum japonicum</name>
    <dbReference type="NCBI Taxonomy" id="374723"/>
    <lineage>
        <taxon>Eukaryota</taxon>
        <taxon>Viridiplantae</taxon>
        <taxon>Streptophyta</taxon>
        <taxon>Embryophyta</taxon>
        <taxon>Tracheophyta</taxon>
        <taxon>Spermatophyta</taxon>
        <taxon>Magnoliopsida</taxon>
        <taxon>eudicotyledons</taxon>
        <taxon>Gunneridae</taxon>
        <taxon>Pentapetalae</taxon>
        <taxon>asterids</taxon>
        <taxon>lamiids</taxon>
        <taxon>Lamiales</taxon>
        <taxon>Orobanchaceae</taxon>
        <taxon>Orobanchaceae incertae sedis</taxon>
        <taxon>Phtheirospermum</taxon>
    </lineage>
</organism>
<dbReference type="EMBL" id="BMAC01000263">
    <property type="protein sequence ID" value="GFP92022.1"/>
    <property type="molecule type" value="Genomic_DNA"/>
</dbReference>
<reference evidence="4" key="1">
    <citation type="submission" date="2020-07" db="EMBL/GenBank/DDBJ databases">
        <title>Ethylene signaling mediates host invasion by parasitic plants.</title>
        <authorList>
            <person name="Yoshida S."/>
        </authorList>
    </citation>
    <scope>NUCLEOTIDE SEQUENCE</scope>
    <source>
        <strain evidence="4">Okayama</strain>
    </source>
</reference>
<feature type="region of interest" description="Disordered" evidence="2">
    <location>
        <begin position="258"/>
        <end position="294"/>
    </location>
</feature>
<name>A0A830C1I0_9LAMI</name>
<feature type="coiled-coil region" evidence="1">
    <location>
        <begin position="210"/>
        <end position="237"/>
    </location>
</feature>
<dbReference type="InterPro" id="IPR003892">
    <property type="entry name" value="CUE"/>
</dbReference>
<evidence type="ECO:0000313" key="5">
    <source>
        <dbReference type="Proteomes" id="UP000653305"/>
    </source>
</evidence>
<sequence>MSTILCGKRSFFEDIDAAATSPESASPPSYKKFRCSSPARFTYSPSVRSALVDQLRTLFPDTETQLLEKALEVSGNDLNSAIKSLYQRCHEYSKGNSGSTIDENAIMDNGGGDPVPLQVPQAQNPVDGAEWVDLIVKEMISATSTDDASSRAASVLESLEKSISSQASAEVAQSLYKENLMLKEQIEVLIRDDVILKRAVAIQHERQKENDARNQEVEQLKQLVAQYHEQLRTLEVNNYGLTLHLRQAQASNSIHGRFHPDDSRAGQVRSRKSQLARFDKNTTRPTRHSSQSIRHRRPIDAPLLPASTAHCRPTGLGLPTTIDRRGIDAPYTPTIFPPSISKRRSIRTGYVVTCLCVSLEADQKGQRSHSRESSGKSVHGSRGFGRMISHGCPNVHTVIELERGLDEPIPLVQSGHRSRRDRTPEFRTSQPRVASAKSEQHLTPLPEFALLHQPLPSSGLPSDSRSVAAQQSAAAVAPRRTPPRRRCRALWLICCRDFSLPPALS</sequence>
<feature type="region of interest" description="Disordered" evidence="2">
    <location>
        <begin position="452"/>
        <end position="480"/>
    </location>
</feature>
<gene>
    <name evidence="4" type="ORF">PHJA_001346300</name>
</gene>
<dbReference type="PANTHER" id="PTHR31245">
    <property type="entry name" value="UBIQUITIN SYSTEM COMPONENT CUE PROTEIN"/>
    <property type="match status" value="1"/>
</dbReference>
<feature type="compositionally biased region" description="Polar residues" evidence="2">
    <location>
        <begin position="455"/>
        <end position="465"/>
    </location>
</feature>
<dbReference type="PROSITE" id="PS51140">
    <property type="entry name" value="CUE"/>
    <property type="match status" value="1"/>
</dbReference>
<dbReference type="PANTHER" id="PTHR31245:SF20">
    <property type="entry name" value="F18B13.13 PROTEIN"/>
    <property type="match status" value="1"/>
</dbReference>
<feature type="domain" description="CUE" evidence="3">
    <location>
        <begin position="47"/>
        <end position="90"/>
    </location>
</feature>
<keyword evidence="1" id="KW-0175">Coiled coil</keyword>
<dbReference type="CDD" id="cd14279">
    <property type="entry name" value="CUE"/>
    <property type="match status" value="1"/>
</dbReference>
<feature type="compositionally biased region" description="Low complexity" evidence="2">
    <location>
        <begin position="466"/>
        <end position="479"/>
    </location>
</feature>
<dbReference type="OrthoDB" id="440455at2759"/>